<gene>
    <name evidence="5 7" type="primary">msrA</name>
    <name evidence="7" type="ORF">CR203_20750</name>
</gene>
<comment type="similarity">
    <text evidence="1 5">Belongs to the MsrA Met sulfoxide reductase family.</text>
</comment>
<dbReference type="PANTHER" id="PTHR43774">
    <property type="entry name" value="PEPTIDE METHIONINE SULFOXIDE REDUCTASE"/>
    <property type="match status" value="1"/>
</dbReference>
<evidence type="ECO:0000313" key="7">
    <source>
        <dbReference type="EMBL" id="RKL65381.1"/>
    </source>
</evidence>
<sequence length="154" mass="17483">MEKVVFGAGCFWGVEAFFESIRGVEATKVGYSGGHVENPSYEEVKTGTTGHAEVIEVLYNPWKISYEELVSKFFECHNPTTRNRQGIDIGTQYRSVIFFQNRQQLEIASTKKAELNDVGSKEIVTELSPLQPFYPAEEYHQKYFQKNNVVACGI</sequence>
<feature type="domain" description="Peptide methionine sulphoxide reductase MsrA" evidence="6">
    <location>
        <begin position="3"/>
        <end position="149"/>
    </location>
</feature>
<dbReference type="SUPFAM" id="SSF55068">
    <property type="entry name" value="Peptide methionine sulfoxide reductase"/>
    <property type="match status" value="1"/>
</dbReference>
<dbReference type="EMBL" id="PDOE01000017">
    <property type="protein sequence ID" value="RKL65381.1"/>
    <property type="molecule type" value="Genomic_DNA"/>
</dbReference>
<dbReference type="EC" id="1.8.4.11" evidence="5"/>
<dbReference type="RefSeq" id="WP_110935506.1">
    <property type="nucleotide sequence ID" value="NZ_KZ614146.1"/>
</dbReference>
<dbReference type="PANTHER" id="PTHR43774:SF1">
    <property type="entry name" value="PEPTIDE METHIONINE SULFOXIDE REDUCTASE MSRA 2"/>
    <property type="match status" value="1"/>
</dbReference>
<evidence type="ECO:0000256" key="1">
    <source>
        <dbReference type="ARBA" id="ARBA00005591"/>
    </source>
</evidence>
<keyword evidence="8" id="KW-1185">Reference proteome</keyword>
<proteinExistence type="inferred from homology"/>
<comment type="function">
    <text evidence="5">Has an important function as a repair enzyme for proteins that have been inactivated by oxidation. Catalyzes the reversible oxidation-reduction of methionine sulfoxide in proteins to methionine.</text>
</comment>
<dbReference type="OrthoDB" id="4174719at2"/>
<evidence type="ECO:0000256" key="2">
    <source>
        <dbReference type="ARBA" id="ARBA00023002"/>
    </source>
</evidence>
<protein>
    <recommendedName>
        <fullName evidence="5">Peptide methionine sulfoxide reductase MsrA</fullName>
        <shortName evidence="5">Protein-methionine-S-oxide reductase</shortName>
        <ecNumber evidence="5">1.8.4.11</ecNumber>
    </recommendedName>
    <alternativeName>
        <fullName evidence="5">Peptide-methionine (S)-S-oxide reductase</fullName>
        <shortName evidence="5">Peptide Met(O) reductase</shortName>
    </alternativeName>
</protein>
<accession>A0A3A9K4Y0</accession>
<organism evidence="7 8">
    <name type="scientific">Salipaludibacillus neizhouensis</name>
    <dbReference type="NCBI Taxonomy" id="885475"/>
    <lineage>
        <taxon>Bacteria</taxon>
        <taxon>Bacillati</taxon>
        <taxon>Bacillota</taxon>
        <taxon>Bacilli</taxon>
        <taxon>Bacillales</taxon>
        <taxon>Bacillaceae</taxon>
    </lineage>
</organism>
<evidence type="ECO:0000259" key="6">
    <source>
        <dbReference type="Pfam" id="PF01625"/>
    </source>
</evidence>
<dbReference type="Gene3D" id="3.30.1060.10">
    <property type="entry name" value="Peptide methionine sulphoxide reductase MsrA"/>
    <property type="match status" value="1"/>
</dbReference>
<dbReference type="InterPro" id="IPR036509">
    <property type="entry name" value="Met_Sox_Rdtase_MsrA_sf"/>
</dbReference>
<reference evidence="7 8" key="1">
    <citation type="submission" date="2017-10" db="EMBL/GenBank/DDBJ databases">
        <title>Bacillus sp. nov., a halophilic bacterium isolated from a Keqin Lake.</title>
        <authorList>
            <person name="Wang H."/>
        </authorList>
    </citation>
    <scope>NUCLEOTIDE SEQUENCE [LARGE SCALE GENOMIC DNA]</scope>
    <source>
        <strain evidence="7 8">KCTC 13187</strain>
    </source>
</reference>
<dbReference type="Proteomes" id="UP000281498">
    <property type="component" value="Unassembled WGS sequence"/>
</dbReference>
<dbReference type="HAMAP" id="MF_01401">
    <property type="entry name" value="MsrA"/>
    <property type="match status" value="1"/>
</dbReference>
<comment type="catalytic activity">
    <reaction evidence="4 5">
        <text>[thioredoxin]-disulfide + L-methionine + H2O = L-methionine (S)-S-oxide + [thioredoxin]-dithiol</text>
        <dbReference type="Rhea" id="RHEA:19993"/>
        <dbReference type="Rhea" id="RHEA-COMP:10698"/>
        <dbReference type="Rhea" id="RHEA-COMP:10700"/>
        <dbReference type="ChEBI" id="CHEBI:15377"/>
        <dbReference type="ChEBI" id="CHEBI:29950"/>
        <dbReference type="ChEBI" id="CHEBI:50058"/>
        <dbReference type="ChEBI" id="CHEBI:57844"/>
        <dbReference type="ChEBI" id="CHEBI:58772"/>
        <dbReference type="EC" id="1.8.4.11"/>
    </reaction>
</comment>
<evidence type="ECO:0000256" key="4">
    <source>
        <dbReference type="ARBA" id="ARBA00048782"/>
    </source>
</evidence>
<comment type="caution">
    <text evidence="7">The sequence shown here is derived from an EMBL/GenBank/DDBJ whole genome shotgun (WGS) entry which is preliminary data.</text>
</comment>
<evidence type="ECO:0000256" key="5">
    <source>
        <dbReference type="HAMAP-Rule" id="MF_01401"/>
    </source>
</evidence>
<dbReference type="AlphaFoldDB" id="A0A3A9K4Y0"/>
<dbReference type="InterPro" id="IPR002569">
    <property type="entry name" value="Met_Sox_Rdtase_MsrA_dom"/>
</dbReference>
<keyword evidence="2 5" id="KW-0560">Oxidoreductase</keyword>
<dbReference type="Pfam" id="PF01625">
    <property type="entry name" value="PMSR"/>
    <property type="match status" value="1"/>
</dbReference>
<comment type="catalytic activity">
    <reaction evidence="3 5">
        <text>L-methionyl-[protein] + [thioredoxin]-disulfide + H2O = L-methionyl-(S)-S-oxide-[protein] + [thioredoxin]-dithiol</text>
        <dbReference type="Rhea" id="RHEA:14217"/>
        <dbReference type="Rhea" id="RHEA-COMP:10698"/>
        <dbReference type="Rhea" id="RHEA-COMP:10700"/>
        <dbReference type="Rhea" id="RHEA-COMP:12313"/>
        <dbReference type="Rhea" id="RHEA-COMP:12315"/>
        <dbReference type="ChEBI" id="CHEBI:15377"/>
        <dbReference type="ChEBI" id="CHEBI:16044"/>
        <dbReference type="ChEBI" id="CHEBI:29950"/>
        <dbReference type="ChEBI" id="CHEBI:44120"/>
        <dbReference type="ChEBI" id="CHEBI:50058"/>
        <dbReference type="EC" id="1.8.4.11"/>
    </reaction>
</comment>
<evidence type="ECO:0000313" key="8">
    <source>
        <dbReference type="Proteomes" id="UP000281498"/>
    </source>
</evidence>
<feature type="active site" evidence="5">
    <location>
        <position position="10"/>
    </location>
</feature>
<name>A0A3A9K4Y0_9BACI</name>
<dbReference type="GO" id="GO:0008113">
    <property type="term" value="F:peptide-methionine (S)-S-oxide reductase activity"/>
    <property type="evidence" value="ECO:0007669"/>
    <property type="project" value="UniProtKB-UniRule"/>
</dbReference>
<dbReference type="NCBIfam" id="TIGR00401">
    <property type="entry name" value="msrA"/>
    <property type="match status" value="1"/>
</dbReference>
<dbReference type="GO" id="GO:0033744">
    <property type="term" value="F:L-methionine:thioredoxin-disulfide S-oxidoreductase activity"/>
    <property type="evidence" value="ECO:0007669"/>
    <property type="project" value="RHEA"/>
</dbReference>
<evidence type="ECO:0000256" key="3">
    <source>
        <dbReference type="ARBA" id="ARBA00047806"/>
    </source>
</evidence>